<proteinExistence type="predicted"/>
<evidence type="ECO:0000313" key="3">
    <source>
        <dbReference type="EnsemblProtists" id="EKX36356"/>
    </source>
</evidence>
<dbReference type="HOGENOM" id="CLU_1800134_0_0_1"/>
<reference evidence="3" key="3">
    <citation type="submission" date="2015-06" db="UniProtKB">
        <authorList>
            <consortium name="EnsemblProtists"/>
        </authorList>
    </citation>
    <scope>IDENTIFICATION</scope>
</reference>
<gene>
    <name evidence="2" type="ORF">GUITHDRAFT_117465</name>
</gene>
<keyword evidence="4" id="KW-1185">Reference proteome</keyword>
<evidence type="ECO:0000313" key="2">
    <source>
        <dbReference type="EMBL" id="EKX36356.1"/>
    </source>
</evidence>
<dbReference type="KEGG" id="gtt:GUITHDRAFT_117465"/>
<feature type="compositionally biased region" description="Basic and acidic residues" evidence="1">
    <location>
        <begin position="1"/>
        <end position="26"/>
    </location>
</feature>
<feature type="region of interest" description="Disordered" evidence="1">
    <location>
        <begin position="1"/>
        <end position="80"/>
    </location>
</feature>
<dbReference type="PaxDb" id="55529-EKX36356"/>
<reference evidence="2 4" key="1">
    <citation type="journal article" date="2012" name="Nature">
        <title>Algal genomes reveal evolutionary mosaicism and the fate of nucleomorphs.</title>
        <authorList>
            <consortium name="DOE Joint Genome Institute"/>
            <person name="Curtis B.A."/>
            <person name="Tanifuji G."/>
            <person name="Burki F."/>
            <person name="Gruber A."/>
            <person name="Irimia M."/>
            <person name="Maruyama S."/>
            <person name="Arias M.C."/>
            <person name="Ball S.G."/>
            <person name="Gile G.H."/>
            <person name="Hirakawa Y."/>
            <person name="Hopkins J.F."/>
            <person name="Kuo A."/>
            <person name="Rensing S.A."/>
            <person name="Schmutz J."/>
            <person name="Symeonidi A."/>
            <person name="Elias M."/>
            <person name="Eveleigh R.J."/>
            <person name="Herman E.K."/>
            <person name="Klute M.J."/>
            <person name="Nakayama T."/>
            <person name="Obornik M."/>
            <person name="Reyes-Prieto A."/>
            <person name="Armbrust E.V."/>
            <person name="Aves S.J."/>
            <person name="Beiko R.G."/>
            <person name="Coutinho P."/>
            <person name="Dacks J.B."/>
            <person name="Durnford D.G."/>
            <person name="Fast N.M."/>
            <person name="Green B.R."/>
            <person name="Grisdale C.J."/>
            <person name="Hempel F."/>
            <person name="Henrissat B."/>
            <person name="Hoppner M.P."/>
            <person name="Ishida K."/>
            <person name="Kim E."/>
            <person name="Koreny L."/>
            <person name="Kroth P.G."/>
            <person name="Liu Y."/>
            <person name="Malik S.B."/>
            <person name="Maier U.G."/>
            <person name="McRose D."/>
            <person name="Mock T."/>
            <person name="Neilson J.A."/>
            <person name="Onodera N.T."/>
            <person name="Poole A.M."/>
            <person name="Pritham E.J."/>
            <person name="Richards T.A."/>
            <person name="Rocap G."/>
            <person name="Roy S.W."/>
            <person name="Sarai C."/>
            <person name="Schaack S."/>
            <person name="Shirato S."/>
            <person name="Slamovits C.H."/>
            <person name="Spencer D.F."/>
            <person name="Suzuki S."/>
            <person name="Worden A.Z."/>
            <person name="Zauner S."/>
            <person name="Barry K."/>
            <person name="Bell C."/>
            <person name="Bharti A.K."/>
            <person name="Crow J.A."/>
            <person name="Grimwood J."/>
            <person name="Kramer R."/>
            <person name="Lindquist E."/>
            <person name="Lucas S."/>
            <person name="Salamov A."/>
            <person name="McFadden G.I."/>
            <person name="Lane C.E."/>
            <person name="Keeling P.J."/>
            <person name="Gray M.W."/>
            <person name="Grigoriev I.V."/>
            <person name="Archibald J.M."/>
        </authorList>
    </citation>
    <scope>NUCLEOTIDE SEQUENCE</scope>
    <source>
        <strain evidence="2 4">CCMP2712</strain>
    </source>
</reference>
<evidence type="ECO:0000313" key="4">
    <source>
        <dbReference type="Proteomes" id="UP000011087"/>
    </source>
</evidence>
<protein>
    <submittedName>
        <fullName evidence="2 3">Uncharacterized protein</fullName>
    </submittedName>
</protein>
<reference evidence="4" key="2">
    <citation type="submission" date="2012-11" db="EMBL/GenBank/DDBJ databases">
        <authorList>
            <person name="Kuo A."/>
            <person name="Curtis B.A."/>
            <person name="Tanifuji G."/>
            <person name="Burki F."/>
            <person name="Gruber A."/>
            <person name="Irimia M."/>
            <person name="Maruyama S."/>
            <person name="Arias M.C."/>
            <person name="Ball S.G."/>
            <person name="Gile G.H."/>
            <person name="Hirakawa Y."/>
            <person name="Hopkins J.F."/>
            <person name="Rensing S.A."/>
            <person name="Schmutz J."/>
            <person name="Symeonidi A."/>
            <person name="Elias M."/>
            <person name="Eveleigh R.J."/>
            <person name="Herman E.K."/>
            <person name="Klute M.J."/>
            <person name="Nakayama T."/>
            <person name="Obornik M."/>
            <person name="Reyes-Prieto A."/>
            <person name="Armbrust E.V."/>
            <person name="Aves S.J."/>
            <person name="Beiko R.G."/>
            <person name="Coutinho P."/>
            <person name="Dacks J.B."/>
            <person name="Durnford D.G."/>
            <person name="Fast N.M."/>
            <person name="Green B.R."/>
            <person name="Grisdale C."/>
            <person name="Hempe F."/>
            <person name="Henrissat B."/>
            <person name="Hoppner M.P."/>
            <person name="Ishida K.-I."/>
            <person name="Kim E."/>
            <person name="Koreny L."/>
            <person name="Kroth P.G."/>
            <person name="Liu Y."/>
            <person name="Malik S.-B."/>
            <person name="Maier U.G."/>
            <person name="McRose D."/>
            <person name="Mock T."/>
            <person name="Neilson J.A."/>
            <person name="Onodera N.T."/>
            <person name="Poole A.M."/>
            <person name="Pritham E.J."/>
            <person name="Richards T.A."/>
            <person name="Rocap G."/>
            <person name="Roy S.W."/>
            <person name="Sarai C."/>
            <person name="Schaack S."/>
            <person name="Shirato S."/>
            <person name="Slamovits C.H."/>
            <person name="Spencer D.F."/>
            <person name="Suzuki S."/>
            <person name="Worden A.Z."/>
            <person name="Zauner S."/>
            <person name="Barry K."/>
            <person name="Bell C."/>
            <person name="Bharti A.K."/>
            <person name="Crow J.A."/>
            <person name="Grimwood J."/>
            <person name="Kramer R."/>
            <person name="Lindquist E."/>
            <person name="Lucas S."/>
            <person name="Salamov A."/>
            <person name="McFadden G.I."/>
            <person name="Lane C.E."/>
            <person name="Keeling P.J."/>
            <person name="Gray M.W."/>
            <person name="Grigoriev I.V."/>
            <person name="Archibald J.M."/>
        </authorList>
    </citation>
    <scope>NUCLEOTIDE SEQUENCE</scope>
    <source>
        <strain evidence="4">CCMP2712</strain>
    </source>
</reference>
<sequence length="144" mass="15931">MAAKEEGKDHPMQPDSKKRKRDDDHGQPGQQLRARAVLGLRGQHQPETEPQPGERKHRRESTSKKSQGAEGIDSQTAGEIAGLLRHMTEQQGQIIAQQKQILEIRAQHLSAVEQRSLSGAQRTQAGQGMDAGRSSWMRLAGEVQ</sequence>
<dbReference type="EnsemblProtists" id="EKX36356">
    <property type="protein sequence ID" value="EKX36356"/>
    <property type="gene ID" value="GUITHDRAFT_117465"/>
</dbReference>
<dbReference type="RefSeq" id="XP_005823336.1">
    <property type="nucleotide sequence ID" value="XM_005823279.1"/>
</dbReference>
<organism evidence="2">
    <name type="scientific">Guillardia theta (strain CCMP2712)</name>
    <name type="common">Cryptophyte</name>
    <dbReference type="NCBI Taxonomy" id="905079"/>
    <lineage>
        <taxon>Eukaryota</taxon>
        <taxon>Cryptophyceae</taxon>
        <taxon>Pyrenomonadales</taxon>
        <taxon>Geminigeraceae</taxon>
        <taxon>Guillardia</taxon>
    </lineage>
</organism>
<evidence type="ECO:0000256" key="1">
    <source>
        <dbReference type="SAM" id="MobiDB-lite"/>
    </source>
</evidence>
<dbReference type="Proteomes" id="UP000011087">
    <property type="component" value="Unassembled WGS sequence"/>
</dbReference>
<dbReference type="EMBL" id="JH993075">
    <property type="protein sequence ID" value="EKX36356.1"/>
    <property type="molecule type" value="Genomic_DNA"/>
</dbReference>
<dbReference type="GeneID" id="17293121"/>
<name>L1IJF4_GUITC</name>
<dbReference type="AlphaFoldDB" id="L1IJF4"/>
<accession>L1IJF4</accession>